<evidence type="ECO:0000256" key="1">
    <source>
        <dbReference type="ARBA" id="ARBA00007164"/>
    </source>
</evidence>
<organism evidence="11 12">
    <name type="scientific">Candidatus Egerieicola pullicola</name>
    <dbReference type="NCBI Taxonomy" id="2840775"/>
    <lineage>
        <taxon>Bacteria</taxon>
        <taxon>Bacillati</taxon>
        <taxon>Bacillota</taxon>
        <taxon>Clostridia</taxon>
        <taxon>Eubacteriales</taxon>
        <taxon>Oscillospiraceae</taxon>
        <taxon>Oscillospiraceae incertae sedis</taxon>
        <taxon>Candidatus Egerieicola</taxon>
    </lineage>
</organism>
<dbReference type="GO" id="GO:0008360">
    <property type="term" value="P:regulation of cell shape"/>
    <property type="evidence" value="ECO:0007669"/>
    <property type="project" value="UniProtKB-KW"/>
</dbReference>
<sequence>MTSQAYPQKRKLSGKRILAALAILVAAVLVIASAAYFLSRWLTASWEEKNNVIPANGLYSHSALLLDCESGRTLTRKNANQRIFPASLTKIMTVYLAVQKLGPQQIITLEASIFPPLSAQQASMAGFEPGEQVSALDLMYGAMLPSGAECCVALAEAMAGSETAFAQVMNQTARELGMSNTHFVNSTGLQDNDHYTTVEDIALLLRTALENPLFFQIFTTHSYTATGSAHPFGLSFTSTLWELPESQSLQNGKILGGKTGYTDQAGLCLASLAEIQGKQYLLVTASAKGDHSTPPYHLYDALTLYGRIGSSSRSTEK</sequence>
<feature type="active site" description="Proton acceptor" evidence="7">
    <location>
        <position position="90"/>
    </location>
</feature>
<dbReference type="SUPFAM" id="SSF56601">
    <property type="entry name" value="beta-lactamase/transpeptidase-like"/>
    <property type="match status" value="1"/>
</dbReference>
<evidence type="ECO:0000313" key="11">
    <source>
        <dbReference type="EMBL" id="HIR41426.1"/>
    </source>
</evidence>
<evidence type="ECO:0000256" key="5">
    <source>
        <dbReference type="ARBA" id="ARBA00022984"/>
    </source>
</evidence>
<comment type="caution">
    <text evidence="11">The sequence shown here is derived from an EMBL/GenBank/DDBJ whole genome shotgun (WGS) entry which is preliminary data.</text>
</comment>
<evidence type="ECO:0000313" key="12">
    <source>
        <dbReference type="Proteomes" id="UP000886749"/>
    </source>
</evidence>
<dbReference type="Pfam" id="PF00768">
    <property type="entry name" value="Peptidase_S11"/>
    <property type="match status" value="1"/>
</dbReference>
<evidence type="ECO:0000256" key="3">
    <source>
        <dbReference type="ARBA" id="ARBA00022801"/>
    </source>
</evidence>
<dbReference type="GO" id="GO:0009252">
    <property type="term" value="P:peptidoglycan biosynthetic process"/>
    <property type="evidence" value="ECO:0007669"/>
    <property type="project" value="UniProtKB-KW"/>
</dbReference>
<feature type="active site" evidence="7">
    <location>
        <position position="146"/>
    </location>
</feature>
<dbReference type="Gene3D" id="3.40.710.10">
    <property type="entry name" value="DD-peptidase/beta-lactamase superfamily"/>
    <property type="match status" value="1"/>
</dbReference>
<dbReference type="PANTHER" id="PTHR21581:SF6">
    <property type="entry name" value="TRAFFICKING PROTEIN PARTICLE COMPLEX SUBUNIT 12"/>
    <property type="match status" value="1"/>
</dbReference>
<evidence type="ECO:0000256" key="2">
    <source>
        <dbReference type="ARBA" id="ARBA00022729"/>
    </source>
</evidence>
<protein>
    <submittedName>
        <fullName evidence="11">D-alanyl-D-alanine carboxypeptidase</fullName>
    </submittedName>
</protein>
<reference evidence="11" key="2">
    <citation type="journal article" date="2021" name="PeerJ">
        <title>Extensive microbial diversity within the chicken gut microbiome revealed by metagenomics and culture.</title>
        <authorList>
            <person name="Gilroy R."/>
            <person name="Ravi A."/>
            <person name="Getino M."/>
            <person name="Pursley I."/>
            <person name="Horton D.L."/>
            <person name="Alikhan N.F."/>
            <person name="Baker D."/>
            <person name="Gharbi K."/>
            <person name="Hall N."/>
            <person name="Watson M."/>
            <person name="Adriaenssens E.M."/>
            <person name="Foster-Nyarko E."/>
            <person name="Jarju S."/>
            <person name="Secka A."/>
            <person name="Antonio M."/>
            <person name="Oren A."/>
            <person name="Chaudhuri R.R."/>
            <person name="La Ragione R."/>
            <person name="Hildebrand F."/>
            <person name="Pallen M.J."/>
        </authorList>
    </citation>
    <scope>NUCLEOTIDE SEQUENCE</scope>
    <source>
        <strain evidence="11">CHK184-25365</strain>
    </source>
</reference>
<keyword evidence="2" id="KW-0732">Signal</keyword>
<evidence type="ECO:0000259" key="10">
    <source>
        <dbReference type="Pfam" id="PF00768"/>
    </source>
</evidence>
<dbReference type="GO" id="GO:0009002">
    <property type="term" value="F:serine-type D-Ala-D-Ala carboxypeptidase activity"/>
    <property type="evidence" value="ECO:0007669"/>
    <property type="project" value="InterPro"/>
</dbReference>
<dbReference type="Proteomes" id="UP000886749">
    <property type="component" value="Unassembled WGS sequence"/>
</dbReference>
<evidence type="ECO:0000256" key="9">
    <source>
        <dbReference type="RuleBase" id="RU004016"/>
    </source>
</evidence>
<accession>A0A9D1ALK4</accession>
<evidence type="ECO:0000256" key="6">
    <source>
        <dbReference type="ARBA" id="ARBA00023316"/>
    </source>
</evidence>
<keyword evidence="4" id="KW-0133">Cell shape</keyword>
<feature type="active site" description="Acyl-ester intermediate" evidence="7">
    <location>
        <position position="87"/>
    </location>
</feature>
<evidence type="ECO:0000256" key="8">
    <source>
        <dbReference type="PIRSR" id="PIRSR618044-2"/>
    </source>
</evidence>
<dbReference type="GO" id="GO:0071555">
    <property type="term" value="P:cell wall organization"/>
    <property type="evidence" value="ECO:0007669"/>
    <property type="project" value="UniProtKB-KW"/>
</dbReference>
<dbReference type="PANTHER" id="PTHR21581">
    <property type="entry name" value="D-ALANYL-D-ALANINE CARBOXYPEPTIDASE"/>
    <property type="match status" value="1"/>
</dbReference>
<feature type="binding site" evidence="8">
    <location>
        <position position="258"/>
    </location>
    <ligand>
        <name>substrate</name>
    </ligand>
</feature>
<keyword evidence="11" id="KW-0121">Carboxypeptidase</keyword>
<keyword evidence="3" id="KW-0378">Hydrolase</keyword>
<dbReference type="GO" id="GO:0006508">
    <property type="term" value="P:proteolysis"/>
    <property type="evidence" value="ECO:0007669"/>
    <property type="project" value="InterPro"/>
</dbReference>
<comment type="similarity">
    <text evidence="1 9">Belongs to the peptidase S11 family.</text>
</comment>
<name>A0A9D1ALK4_9FIRM</name>
<keyword evidence="5" id="KW-0573">Peptidoglycan synthesis</keyword>
<evidence type="ECO:0000256" key="7">
    <source>
        <dbReference type="PIRSR" id="PIRSR618044-1"/>
    </source>
</evidence>
<proteinExistence type="inferred from homology"/>
<evidence type="ECO:0000256" key="4">
    <source>
        <dbReference type="ARBA" id="ARBA00022960"/>
    </source>
</evidence>
<dbReference type="InterPro" id="IPR001967">
    <property type="entry name" value="Peptidase_S11_N"/>
</dbReference>
<reference evidence="11" key="1">
    <citation type="submission" date="2020-10" db="EMBL/GenBank/DDBJ databases">
        <authorList>
            <person name="Gilroy R."/>
        </authorList>
    </citation>
    <scope>NUCLEOTIDE SEQUENCE</scope>
    <source>
        <strain evidence="11">CHK184-25365</strain>
    </source>
</reference>
<dbReference type="AlphaFoldDB" id="A0A9D1ALK4"/>
<dbReference type="EMBL" id="DVGY01000143">
    <property type="protein sequence ID" value="HIR41426.1"/>
    <property type="molecule type" value="Genomic_DNA"/>
</dbReference>
<dbReference type="InterPro" id="IPR012338">
    <property type="entry name" value="Beta-lactam/transpept-like"/>
</dbReference>
<dbReference type="InterPro" id="IPR018044">
    <property type="entry name" value="Peptidase_S11"/>
</dbReference>
<keyword evidence="11" id="KW-0645">Protease</keyword>
<gene>
    <name evidence="11" type="ORF">IAB36_06340</name>
</gene>
<keyword evidence="6" id="KW-0961">Cell wall biogenesis/degradation</keyword>
<dbReference type="PRINTS" id="PR00725">
    <property type="entry name" value="DADACBPTASE1"/>
</dbReference>
<feature type="domain" description="Peptidase S11 D-alanyl-D-alanine carboxypeptidase A N-terminal" evidence="10">
    <location>
        <begin position="58"/>
        <end position="287"/>
    </location>
</feature>